<accession>A0ACD3APB3</accession>
<protein>
    <submittedName>
        <fullName evidence="1">Uncharacterized protein</fullName>
    </submittedName>
</protein>
<evidence type="ECO:0000313" key="2">
    <source>
        <dbReference type="Proteomes" id="UP000308600"/>
    </source>
</evidence>
<sequence length="1186" mass="128267">MSTAGLSKKMASPFDDTRRVPSSIIRGHSGTGMRISSLPAPKSSSANGGSPFFQNEGFDPLQRPPVTYNSLDEEFHRLRKAYALPPRTSRQGTTTSFSSQPPAQPLSLPEPVPMLEQLQQDLDELHPRMLVSYFLNQDTVLAMHRREVLERDQKETMREEMVKSQDGGKKLTVFGVPLCQVNIYASHTTVVGDRYHDIPFVVYVCIEELYRTGLYQQSLFRSLPNRSRLHELIHIFNTSQPELRSSLPFHTNTPLRMESMPNVCALLFTYLSQLPEPILTPSIYTSLWAWCVSGDLNAEDENYARRSSIYGNPSIIPFAPIMQRLASSDSYNSATGETPRMSIAQHLLHLLPTPNFSLLVYLLMFFSQVVMMRDENGMSVSDVGDMFGLHICGLIRTNQTQECGEDQEKDGQQEPRPSLKPGNIHDKTRAKLTLCWLLNRWGWIAERLFELRDQYTPEALLEKAEAEKREAEEEKARRKSKKLLVGLVSLCKAPGSPASLCKTPESPSSKTPKMSAGGDGGFSPESSSTTPRLPELNPISPFSPPMTTTPRQPCSPLNLSPKVDGTPRAINPPYHPIRTGLEKSSPHQLQASPFTPISPLQLPPLSNPAVQSPRVYNAAGSDAGGSPTKTGSSPRGILKRSDSSTTRAASAVDPTTSVNVSFASIGSPRSPRTNHLSPSVTSQSSSSSNTTSPARRASIGSGHPDVRCGSTTGGLSNPFSSTGRGSVGRSRNSVTTGLGIQSPLMEDVSRSRSGSRRGSECGDAAFSGDTGLGGPSTGGASSGSRGLVRGGAIRQSPNPNQPRTRRASIGCSSTSNSPVANGRAGSGAQSASTTPRFTQTPFNLHGNGTGTRGVGPTSPVVLASPRAAAAQPLRPYRRGSIREGSPLVQSFLDSETNGEQMVDRPGDLDMQSVHSSLDLEARLGEVDGTPTKLNDSVEQLVANGTSTSMPESLPLSSSSSASVSRRRSLVDRAYPTNQSPTSAVQNGVHSSNNPFTTNQTPSSTPRSTGGSTPSSLYQTPPSTFSSPTPTPTSTPTLSSLSSGASLTSPDPSSTQGIAQAEIKKYVKLLQQAQLRVHTLERELERNDEVVTKAIRETFEAEERCLKLEGKVKELKLELESEELRTRRRDCDLVPRVNGITTSFSVKRQEEVGSLKEQLRVVVKERDGALALVEDVRRTVLPKDSEA</sequence>
<dbReference type="Proteomes" id="UP000308600">
    <property type="component" value="Unassembled WGS sequence"/>
</dbReference>
<evidence type="ECO:0000313" key="1">
    <source>
        <dbReference type="EMBL" id="TFK67467.1"/>
    </source>
</evidence>
<keyword evidence="2" id="KW-1185">Reference proteome</keyword>
<gene>
    <name evidence="1" type="ORF">BDN72DRAFT_842981</name>
</gene>
<reference evidence="1 2" key="1">
    <citation type="journal article" date="2019" name="Nat. Ecol. Evol.">
        <title>Megaphylogeny resolves global patterns of mushroom evolution.</title>
        <authorList>
            <person name="Varga T."/>
            <person name="Krizsan K."/>
            <person name="Foldi C."/>
            <person name="Dima B."/>
            <person name="Sanchez-Garcia M."/>
            <person name="Sanchez-Ramirez S."/>
            <person name="Szollosi G.J."/>
            <person name="Szarkandi J.G."/>
            <person name="Papp V."/>
            <person name="Albert L."/>
            <person name="Andreopoulos W."/>
            <person name="Angelini C."/>
            <person name="Antonin V."/>
            <person name="Barry K.W."/>
            <person name="Bougher N.L."/>
            <person name="Buchanan P."/>
            <person name="Buyck B."/>
            <person name="Bense V."/>
            <person name="Catcheside P."/>
            <person name="Chovatia M."/>
            <person name="Cooper J."/>
            <person name="Damon W."/>
            <person name="Desjardin D."/>
            <person name="Finy P."/>
            <person name="Geml J."/>
            <person name="Haridas S."/>
            <person name="Hughes K."/>
            <person name="Justo A."/>
            <person name="Karasinski D."/>
            <person name="Kautmanova I."/>
            <person name="Kiss B."/>
            <person name="Kocsube S."/>
            <person name="Kotiranta H."/>
            <person name="LaButti K.M."/>
            <person name="Lechner B.E."/>
            <person name="Liimatainen K."/>
            <person name="Lipzen A."/>
            <person name="Lukacs Z."/>
            <person name="Mihaltcheva S."/>
            <person name="Morgado L.N."/>
            <person name="Niskanen T."/>
            <person name="Noordeloos M.E."/>
            <person name="Ohm R.A."/>
            <person name="Ortiz-Santana B."/>
            <person name="Ovrebo C."/>
            <person name="Racz N."/>
            <person name="Riley R."/>
            <person name="Savchenko A."/>
            <person name="Shiryaev A."/>
            <person name="Soop K."/>
            <person name="Spirin V."/>
            <person name="Szebenyi C."/>
            <person name="Tomsovsky M."/>
            <person name="Tulloss R.E."/>
            <person name="Uehling J."/>
            <person name="Grigoriev I.V."/>
            <person name="Vagvolgyi C."/>
            <person name="Papp T."/>
            <person name="Martin F.M."/>
            <person name="Miettinen O."/>
            <person name="Hibbett D.S."/>
            <person name="Nagy L.G."/>
        </authorList>
    </citation>
    <scope>NUCLEOTIDE SEQUENCE [LARGE SCALE GENOMIC DNA]</scope>
    <source>
        <strain evidence="1 2">NL-1719</strain>
    </source>
</reference>
<proteinExistence type="predicted"/>
<organism evidence="1 2">
    <name type="scientific">Pluteus cervinus</name>
    <dbReference type="NCBI Taxonomy" id="181527"/>
    <lineage>
        <taxon>Eukaryota</taxon>
        <taxon>Fungi</taxon>
        <taxon>Dikarya</taxon>
        <taxon>Basidiomycota</taxon>
        <taxon>Agaricomycotina</taxon>
        <taxon>Agaricomycetes</taxon>
        <taxon>Agaricomycetidae</taxon>
        <taxon>Agaricales</taxon>
        <taxon>Pluteineae</taxon>
        <taxon>Pluteaceae</taxon>
        <taxon>Pluteus</taxon>
    </lineage>
</organism>
<dbReference type="EMBL" id="ML208375">
    <property type="protein sequence ID" value="TFK67467.1"/>
    <property type="molecule type" value="Genomic_DNA"/>
</dbReference>
<name>A0ACD3APB3_9AGAR</name>